<comment type="caution">
    <text evidence="2">The sequence shown here is derived from an EMBL/GenBank/DDBJ whole genome shotgun (WGS) entry which is preliminary data.</text>
</comment>
<evidence type="ECO:0000313" key="2">
    <source>
        <dbReference type="EMBL" id="MCD7461728.1"/>
    </source>
</evidence>
<keyword evidence="1" id="KW-0812">Transmembrane</keyword>
<feature type="transmembrane region" description="Helical" evidence="1">
    <location>
        <begin position="12"/>
        <end position="32"/>
    </location>
</feature>
<evidence type="ECO:0000256" key="1">
    <source>
        <dbReference type="SAM" id="Phobius"/>
    </source>
</evidence>
<feature type="transmembrane region" description="Helical" evidence="1">
    <location>
        <begin position="130"/>
        <end position="151"/>
    </location>
</feature>
<feature type="transmembrane region" description="Helical" evidence="1">
    <location>
        <begin position="38"/>
        <end position="60"/>
    </location>
</feature>
<reference evidence="2 3" key="1">
    <citation type="journal article" date="2021" name="BMC Genomics">
        <title>Datura genome reveals duplications of psychoactive alkaloid biosynthetic genes and high mutation rate following tissue culture.</title>
        <authorList>
            <person name="Rajewski A."/>
            <person name="Carter-House D."/>
            <person name="Stajich J."/>
            <person name="Litt A."/>
        </authorList>
    </citation>
    <scope>NUCLEOTIDE SEQUENCE [LARGE SCALE GENOMIC DNA]</scope>
    <source>
        <strain evidence="2">AR-01</strain>
    </source>
</reference>
<keyword evidence="1" id="KW-1133">Transmembrane helix</keyword>
<evidence type="ECO:0000313" key="3">
    <source>
        <dbReference type="Proteomes" id="UP000823775"/>
    </source>
</evidence>
<sequence length="233" mass="26081">MAFVLSEFDRGIRMLLVWFALTRQAIALLVWFDLDVVVGLVCFGRRCWFGLIFKALVWFTLIRLDASAKFRLLGLGFGLTCCVIIIAAWFGFAGLRRSGSSLLVWLDLDAVVGLIYFGRRCWFGLILEDVVSGLLILLYLTLIVNMAFVLLEFDQDSGTSKRGETRYREFGIAAVSGKSKGTHRYDASVTPVFDLVIIVVGLVSLDCHDRQLLVWFDLDAAAAWVCCGSSWLV</sequence>
<protein>
    <submittedName>
        <fullName evidence="2">Uncharacterized protein</fullName>
    </submittedName>
</protein>
<keyword evidence="3" id="KW-1185">Reference proteome</keyword>
<dbReference type="Proteomes" id="UP000823775">
    <property type="component" value="Unassembled WGS sequence"/>
</dbReference>
<proteinExistence type="predicted"/>
<feature type="transmembrane region" description="Helical" evidence="1">
    <location>
        <begin position="72"/>
        <end position="92"/>
    </location>
</feature>
<accession>A0ABS8SSC1</accession>
<gene>
    <name evidence="2" type="ORF">HAX54_046907</name>
</gene>
<feature type="transmembrane region" description="Helical" evidence="1">
    <location>
        <begin position="98"/>
        <end position="118"/>
    </location>
</feature>
<name>A0ABS8SSC1_DATST</name>
<keyword evidence="1" id="KW-0472">Membrane</keyword>
<organism evidence="2 3">
    <name type="scientific">Datura stramonium</name>
    <name type="common">Jimsonweed</name>
    <name type="synonym">Common thornapple</name>
    <dbReference type="NCBI Taxonomy" id="4076"/>
    <lineage>
        <taxon>Eukaryota</taxon>
        <taxon>Viridiplantae</taxon>
        <taxon>Streptophyta</taxon>
        <taxon>Embryophyta</taxon>
        <taxon>Tracheophyta</taxon>
        <taxon>Spermatophyta</taxon>
        <taxon>Magnoliopsida</taxon>
        <taxon>eudicotyledons</taxon>
        <taxon>Gunneridae</taxon>
        <taxon>Pentapetalae</taxon>
        <taxon>asterids</taxon>
        <taxon>lamiids</taxon>
        <taxon>Solanales</taxon>
        <taxon>Solanaceae</taxon>
        <taxon>Solanoideae</taxon>
        <taxon>Datureae</taxon>
        <taxon>Datura</taxon>
    </lineage>
</organism>
<dbReference type="EMBL" id="JACEIK010000749">
    <property type="protein sequence ID" value="MCD7461728.1"/>
    <property type="molecule type" value="Genomic_DNA"/>
</dbReference>